<accession>A0A9P6U6L4</accession>
<keyword evidence="3" id="KW-1185">Reference proteome</keyword>
<proteinExistence type="predicted"/>
<comment type="caution">
    <text evidence="2">The sequence shown here is derived from an EMBL/GenBank/DDBJ whole genome shotgun (WGS) entry which is preliminary data.</text>
</comment>
<dbReference type="Gene3D" id="3.50.70.10">
    <property type="match status" value="1"/>
</dbReference>
<gene>
    <name evidence="2" type="ORF">DFQ27_002930</name>
</gene>
<dbReference type="AlphaFoldDB" id="A0A9P6U6L4"/>
<evidence type="ECO:0000259" key="1">
    <source>
        <dbReference type="Pfam" id="PF16035"/>
    </source>
</evidence>
<evidence type="ECO:0000313" key="3">
    <source>
        <dbReference type="Proteomes" id="UP000807716"/>
    </source>
</evidence>
<sequence length="301" mass="33573">MTSRLAQTALRSRPLLTSVRPTIPISSVTRRAWISQNVHRQAQPIAVTHAVRRKAQWTPWMMAAVATTGVLAWQLGSSKIYAEASPETSHVIDPDSKLAVPRTILAEDGSPARLLGLGVRKITFLQVQVYVVGLYAKVTDLDDHNSRLRTIPEIQKFQRDDRQSADEAYRAMVRAPVELVLRIAPVRNTNGPHLRDGFTRALTQAAKDQKLESVENEDAIDGIMEFKNLFPKGKVDVGSALVFRKHADGIMTIEFDGETLGTVKNEWVIENFFMGYLQSKKPMSPKARESIGNGIHDLLLQ</sequence>
<dbReference type="Proteomes" id="UP000807716">
    <property type="component" value="Unassembled WGS sequence"/>
</dbReference>
<dbReference type="InterPro" id="IPR016087">
    <property type="entry name" value="Chalcone_isomerase"/>
</dbReference>
<dbReference type="EMBL" id="JAAAJB010000214">
    <property type="protein sequence ID" value="KAG0261498.1"/>
    <property type="molecule type" value="Genomic_DNA"/>
</dbReference>
<feature type="domain" description="Chalcone isomerase" evidence="1">
    <location>
        <begin position="112"/>
        <end position="291"/>
    </location>
</feature>
<dbReference type="OrthoDB" id="18193at2759"/>
<dbReference type="PANTHER" id="PTHR47284">
    <property type="entry name" value="FATTY-ACID-BINDING PROTEIN 2"/>
    <property type="match status" value="1"/>
</dbReference>
<dbReference type="InterPro" id="IPR016088">
    <property type="entry name" value="Chalcone_isomerase_3-sand"/>
</dbReference>
<dbReference type="Pfam" id="PF16035">
    <property type="entry name" value="Chalcone_2"/>
    <property type="match status" value="1"/>
</dbReference>
<reference evidence="2" key="1">
    <citation type="journal article" date="2020" name="Fungal Divers.">
        <title>Resolving the Mortierellaceae phylogeny through synthesis of multi-gene phylogenetics and phylogenomics.</title>
        <authorList>
            <person name="Vandepol N."/>
            <person name="Liber J."/>
            <person name="Desiro A."/>
            <person name="Na H."/>
            <person name="Kennedy M."/>
            <person name="Barry K."/>
            <person name="Grigoriev I.V."/>
            <person name="Miller A.N."/>
            <person name="O'Donnell K."/>
            <person name="Stajich J.E."/>
            <person name="Bonito G."/>
        </authorList>
    </citation>
    <scope>NUCLEOTIDE SEQUENCE</scope>
    <source>
        <strain evidence="2">BC1065</strain>
    </source>
</reference>
<dbReference type="InterPro" id="IPR036298">
    <property type="entry name" value="Chalcone_isomerase_sf"/>
</dbReference>
<dbReference type="GO" id="GO:0016872">
    <property type="term" value="F:intramolecular lyase activity"/>
    <property type="evidence" value="ECO:0007669"/>
    <property type="project" value="InterPro"/>
</dbReference>
<dbReference type="SUPFAM" id="SSF54626">
    <property type="entry name" value="Chalcone isomerase"/>
    <property type="match status" value="1"/>
</dbReference>
<protein>
    <recommendedName>
        <fullName evidence="1">Chalcone isomerase domain-containing protein</fullName>
    </recommendedName>
</protein>
<organism evidence="2 3">
    <name type="scientific">Actinomortierella ambigua</name>
    <dbReference type="NCBI Taxonomy" id="1343610"/>
    <lineage>
        <taxon>Eukaryota</taxon>
        <taxon>Fungi</taxon>
        <taxon>Fungi incertae sedis</taxon>
        <taxon>Mucoromycota</taxon>
        <taxon>Mortierellomycotina</taxon>
        <taxon>Mortierellomycetes</taxon>
        <taxon>Mortierellales</taxon>
        <taxon>Mortierellaceae</taxon>
        <taxon>Actinomortierella</taxon>
    </lineage>
</organism>
<evidence type="ECO:0000313" key="2">
    <source>
        <dbReference type="EMBL" id="KAG0261498.1"/>
    </source>
</evidence>
<name>A0A9P6U6L4_9FUNG</name>
<dbReference type="PANTHER" id="PTHR47284:SF3">
    <property type="entry name" value="FATTY-ACID-BINDING PROTEIN 2"/>
    <property type="match status" value="1"/>
</dbReference>